<name>F2DFW4_HORVV</name>
<evidence type="ECO:0000256" key="4">
    <source>
        <dbReference type="ARBA" id="ARBA00023069"/>
    </source>
</evidence>
<evidence type="ECO:0000256" key="6">
    <source>
        <dbReference type="ARBA" id="ARBA00023273"/>
    </source>
</evidence>
<keyword evidence="3" id="KW-0963">Cytoplasm</keyword>
<proteinExistence type="evidence at transcript level"/>
<protein>
    <submittedName>
        <fullName evidence="13">Predicted protein</fullName>
    </submittedName>
</protein>
<dbReference type="Pfam" id="PF14781">
    <property type="entry name" value="BBS2_N"/>
    <property type="match status" value="1"/>
</dbReference>
<dbReference type="Pfam" id="PF23353">
    <property type="entry name" value="BBS2_hp"/>
    <property type="match status" value="1"/>
</dbReference>
<dbReference type="Pfam" id="PF14783">
    <property type="entry name" value="BBS2_Mid"/>
    <property type="match status" value="1"/>
</dbReference>
<dbReference type="EMBL" id="AK362781">
    <property type="protein sequence ID" value="BAJ93985.1"/>
    <property type="molecule type" value="mRNA"/>
</dbReference>
<evidence type="ECO:0000259" key="8">
    <source>
        <dbReference type="Pfam" id="PF14782"/>
    </source>
</evidence>
<sequence>MLSSLYNFKLIQPIQDRIVSLAKCDGNNPNLVCATLGGKLFVHTPHQEKEQVEQGGQQEDIKFLNLNKEVTAITQGSLLETSKKEILMIGSKNTLVAYDVEKNSDIFYKDIPDGVNAMVFGYIRNNPKPLVIVGGNCSIQGFDQHGNEKFWTVTGDNVSAMCFCDIDGDSFDELLVGSEDFAIRAFKQEEIFVEITESGKVIDLVNLKTGSFAYALDNGTVGIYRGDKRQWRSKTKMKFNSMVGYNSEGGANSCLIVAWSNGRIEVRSDTTGEVLFKMSLGSDIVRLLKGDYRMDNSTQIIVVCSDGYVRGYSFNYDLRGLGADGDQTKQQAKQSELIFQELLKKKNELVLEYTTLVEGQKGKKKTTGTESTLVPKNAKLSSLFRHNPQKKYPELYFHTNANSGAIIRSVVVFAEQIFPGESSLVSPAEPTSFLHFPLILEKNVSITLNIKALVGTSGNSMQYQVFEFQKKLPRFANFFMVKDLPSVGIQVPKSSVTFVLRERIPRFVKWLDSSFIIDESKVDELEKQEALKLAFVNLREGKPLQIEVSQDTGRVKLFTDNMETAGDMIQDLCLFMDIQTDITSVAEFPLEMENLKEVLSKINNYNEIRMRLTADMADSIKNAKTFVVKAEDARILSQMGTMKKMYSNLFVENRNLITELMKRNNNHEALLAELKKVNNYINKAANLRYGTPKKDIVTLCRAAIKANNVFALVQIIQTGKE</sequence>
<evidence type="ECO:0000259" key="12">
    <source>
        <dbReference type="Pfam" id="PF23353"/>
    </source>
</evidence>
<feature type="domain" description="BBS2 platform" evidence="10">
    <location>
        <begin position="488"/>
        <end position="575"/>
    </location>
</feature>
<evidence type="ECO:0000256" key="5">
    <source>
        <dbReference type="ARBA" id="ARBA00023212"/>
    </source>
</evidence>
<evidence type="ECO:0000259" key="9">
    <source>
        <dbReference type="Pfam" id="PF14783"/>
    </source>
</evidence>
<dbReference type="AlphaFoldDB" id="F2DFW4"/>
<evidence type="ECO:0000256" key="1">
    <source>
        <dbReference type="ARBA" id="ARBA00004138"/>
    </source>
</evidence>
<dbReference type="InterPro" id="IPR029333">
    <property type="entry name" value="BBS2_GAE_dom"/>
</dbReference>
<keyword evidence="4" id="KW-0969">Cilium</keyword>
<keyword evidence="5" id="KW-0206">Cytoskeleton</keyword>
<dbReference type="SUPFAM" id="SSF50978">
    <property type="entry name" value="WD40 repeat-like"/>
    <property type="match status" value="1"/>
</dbReference>
<dbReference type="Pfam" id="PF23351">
    <property type="entry name" value="BBS2_CtH"/>
    <property type="match status" value="1"/>
</dbReference>
<feature type="domain" description="BBS2 C-terminal helix bundle" evidence="11">
    <location>
        <begin position="692"/>
        <end position="717"/>
    </location>
</feature>
<dbReference type="InterPro" id="IPR029429">
    <property type="entry name" value="BBS2_Mid"/>
</dbReference>
<reference evidence="13" key="1">
    <citation type="journal article" date="2011" name="Plant Physiol.">
        <title>Comprehensive sequence analysis of 24,783 barley full-length cDNAs derived from 12 clone libraries.</title>
        <authorList>
            <person name="Matsumoto T."/>
            <person name="Tanaka T."/>
            <person name="Sakai H."/>
            <person name="Amano N."/>
            <person name="Kanamori H."/>
            <person name="Kurita K."/>
            <person name="Kikuta A."/>
            <person name="Kamiya K."/>
            <person name="Yamamoto M."/>
            <person name="Ikawa H."/>
            <person name="Fujii N."/>
            <person name="Hori K."/>
            <person name="Itoh T."/>
            <person name="Sato K."/>
        </authorList>
    </citation>
    <scope>NUCLEOTIDE SEQUENCE</scope>
    <source>
        <tissue evidence="13">Shoot and root</tissue>
    </source>
</reference>
<dbReference type="Pfam" id="PF14782">
    <property type="entry name" value="BBS2_GAE"/>
    <property type="match status" value="1"/>
</dbReference>
<organism evidence="13">
    <name type="scientific">Hordeum vulgare subsp. vulgare</name>
    <name type="common">Domesticated barley</name>
    <dbReference type="NCBI Taxonomy" id="112509"/>
    <lineage>
        <taxon>Eukaryota</taxon>
        <taxon>Viridiplantae</taxon>
        <taxon>Streptophyta</taxon>
        <taxon>Embryophyta</taxon>
        <taxon>Tracheophyta</taxon>
        <taxon>Spermatophyta</taxon>
        <taxon>Magnoliopsida</taxon>
        <taxon>Liliopsida</taxon>
        <taxon>Poales</taxon>
        <taxon>Poaceae</taxon>
        <taxon>BOP clade</taxon>
        <taxon>Pooideae</taxon>
        <taxon>Triticodae</taxon>
        <taxon>Triticeae</taxon>
        <taxon>Hordeinae</taxon>
        <taxon>Hordeum</taxon>
    </lineage>
</organism>
<feature type="domain" description="Ciliary BBSome complex subunit 2 N-terminal" evidence="7">
    <location>
        <begin position="22"/>
        <end position="121"/>
    </location>
</feature>
<dbReference type="PIRSF" id="PIRSF013684">
    <property type="entry name" value="BBS2"/>
    <property type="match status" value="1"/>
</dbReference>
<dbReference type="InterPro" id="IPR055379">
    <property type="entry name" value="BBS2_pf_dom"/>
</dbReference>
<evidence type="ECO:0000256" key="2">
    <source>
        <dbReference type="ARBA" id="ARBA00004245"/>
    </source>
</evidence>
<dbReference type="InterPro" id="IPR015943">
    <property type="entry name" value="WD40/YVTN_repeat-like_dom_sf"/>
</dbReference>
<feature type="domain" description="Ciliary BBSome complex subunit 2 middle region" evidence="9">
    <location>
        <begin position="160"/>
        <end position="267"/>
    </location>
</feature>
<dbReference type="InterPro" id="IPR029430">
    <property type="entry name" value="BBS2_N"/>
</dbReference>
<dbReference type="InterPro" id="IPR055381">
    <property type="entry name" value="BBS2_CtH_dom"/>
</dbReference>
<evidence type="ECO:0000259" key="7">
    <source>
        <dbReference type="Pfam" id="PF14781"/>
    </source>
</evidence>
<feature type="domain" description="BBS2 hairpin" evidence="12">
    <location>
        <begin position="589"/>
        <end position="686"/>
    </location>
</feature>
<dbReference type="PANTHER" id="PTHR32465:SF0">
    <property type="entry name" value="BARDET-BIEDL SYNDROME 2 PROTEIN"/>
    <property type="match status" value="1"/>
</dbReference>
<evidence type="ECO:0000259" key="11">
    <source>
        <dbReference type="Pfam" id="PF23351"/>
    </source>
</evidence>
<dbReference type="Gene3D" id="2.130.10.10">
    <property type="entry name" value="YVTN repeat-like/Quinoprotein amine dehydrogenase"/>
    <property type="match status" value="1"/>
</dbReference>
<evidence type="ECO:0000313" key="13">
    <source>
        <dbReference type="EMBL" id="BAJ93985.1"/>
    </source>
</evidence>
<dbReference type="InterPro" id="IPR036322">
    <property type="entry name" value="WD40_repeat_dom_sf"/>
</dbReference>
<keyword evidence="6" id="KW-0966">Cell projection</keyword>
<feature type="domain" description="BBS2 GAE" evidence="8">
    <location>
        <begin position="388"/>
        <end position="475"/>
    </location>
</feature>
<evidence type="ECO:0000256" key="3">
    <source>
        <dbReference type="ARBA" id="ARBA00022490"/>
    </source>
</evidence>
<dbReference type="InterPro" id="IPR055380">
    <property type="entry name" value="BBS2_hp_dom"/>
</dbReference>
<accession>F2DFW4</accession>
<dbReference type="PANTHER" id="PTHR32465">
    <property type="entry name" value="BARDET-BIEDL SYNDROME 2 PROTEIN"/>
    <property type="match status" value="1"/>
</dbReference>
<comment type="subcellular location">
    <subcellularLocation>
        <location evidence="1">Cell projection</location>
        <location evidence="1">Cilium</location>
    </subcellularLocation>
    <subcellularLocation>
        <location evidence="2">Cytoplasm</location>
        <location evidence="2">Cytoskeleton</location>
    </subcellularLocation>
</comment>
<dbReference type="Pfam" id="PF23350">
    <property type="entry name" value="BBS2_pf"/>
    <property type="match status" value="1"/>
</dbReference>
<evidence type="ECO:0000259" key="10">
    <source>
        <dbReference type="Pfam" id="PF23350"/>
    </source>
</evidence>
<dbReference type="InterPro" id="IPR016616">
    <property type="entry name" value="Bardet-Biedl_syndrome_2_prot"/>
</dbReference>
<dbReference type="GO" id="GO:0005856">
    <property type="term" value="C:cytoskeleton"/>
    <property type="evidence" value="ECO:0007669"/>
    <property type="project" value="UniProtKB-SubCell"/>
</dbReference>